<sequence>MHRILKEHAKSKIDFKHGHEFLDVSEMFFIILVFFTYHCLGIEYPWTFDNDLFGDDEILASFHNPIHSYFTTGIEMYNKTVIFKV</sequence>
<reference evidence="3" key="1">
    <citation type="submission" date="2016-11" db="UniProtKB">
        <authorList>
            <consortium name="WormBaseParasite"/>
        </authorList>
    </citation>
    <scope>IDENTIFICATION</scope>
</reference>
<evidence type="ECO:0000313" key="3">
    <source>
        <dbReference type="WBParaSite" id="Hba_15941"/>
    </source>
</evidence>
<keyword evidence="1" id="KW-0812">Transmembrane</keyword>
<dbReference type="WBParaSite" id="Hba_15941">
    <property type="protein sequence ID" value="Hba_15941"/>
    <property type="gene ID" value="Hba_15941"/>
</dbReference>
<feature type="transmembrane region" description="Helical" evidence="1">
    <location>
        <begin position="21"/>
        <end position="44"/>
    </location>
</feature>
<evidence type="ECO:0000313" key="2">
    <source>
        <dbReference type="Proteomes" id="UP000095283"/>
    </source>
</evidence>
<keyword evidence="2" id="KW-1185">Reference proteome</keyword>
<accession>A0A1I7XEP3</accession>
<organism evidence="2 3">
    <name type="scientific">Heterorhabditis bacteriophora</name>
    <name type="common">Entomopathogenic nematode worm</name>
    <dbReference type="NCBI Taxonomy" id="37862"/>
    <lineage>
        <taxon>Eukaryota</taxon>
        <taxon>Metazoa</taxon>
        <taxon>Ecdysozoa</taxon>
        <taxon>Nematoda</taxon>
        <taxon>Chromadorea</taxon>
        <taxon>Rhabditida</taxon>
        <taxon>Rhabditina</taxon>
        <taxon>Rhabditomorpha</taxon>
        <taxon>Strongyloidea</taxon>
        <taxon>Heterorhabditidae</taxon>
        <taxon>Heterorhabditis</taxon>
    </lineage>
</organism>
<name>A0A1I7XEP3_HETBA</name>
<keyword evidence="1" id="KW-0472">Membrane</keyword>
<protein>
    <submittedName>
        <fullName evidence="3">Innexin</fullName>
    </submittedName>
</protein>
<dbReference type="AlphaFoldDB" id="A0A1I7XEP3"/>
<evidence type="ECO:0000256" key="1">
    <source>
        <dbReference type="SAM" id="Phobius"/>
    </source>
</evidence>
<proteinExistence type="predicted"/>
<dbReference type="Proteomes" id="UP000095283">
    <property type="component" value="Unplaced"/>
</dbReference>
<keyword evidence="1" id="KW-1133">Transmembrane helix</keyword>